<accession>A0A371XIG6</accession>
<proteinExistence type="predicted"/>
<dbReference type="InterPro" id="IPR010247">
    <property type="entry name" value="HutG_amidohyd"/>
</dbReference>
<dbReference type="InterPro" id="IPR007709">
    <property type="entry name" value="N-FG_amidohydro"/>
</dbReference>
<dbReference type="EMBL" id="QURN01000002">
    <property type="protein sequence ID" value="RFC69020.1"/>
    <property type="molecule type" value="Genomic_DNA"/>
</dbReference>
<sequence>MEKKWLTITRGDAPLLVSLPHTGTDLPGLENRVVSPWLARHDCDWWIDKLYDFATDLGATVVHTSISRTVIDVNRDPSGVSLYPGQATTTLCPLDTFDGDPLYKTGEEPSAAEISERRSTYFDPYHAALSAELTRLRQKHEKIVLYDCHSIRSVLPRLFDGQLPVFNLGTNDGKSADLALQDAVAKLMAASGQSWIVNGRFKGGYITRHHGQPGDGIHALQMELSCRGYMREPDGKGTPENWPTPYDSNYAAPIRAQLKKILETALAWATD</sequence>
<name>A0A371XIG6_9HYPH</name>
<dbReference type="Proteomes" id="UP000262379">
    <property type="component" value="Unassembled WGS sequence"/>
</dbReference>
<dbReference type="NCBIfam" id="TIGR02017">
    <property type="entry name" value="hutG_amidohyd"/>
    <property type="match status" value="1"/>
</dbReference>
<gene>
    <name evidence="1" type="primary">hutG</name>
    <name evidence="1" type="ORF">DY251_02610</name>
</gene>
<organism evidence="1 2">
    <name type="scientific">Mesorhizobium denitrificans</name>
    <dbReference type="NCBI Taxonomy" id="2294114"/>
    <lineage>
        <taxon>Bacteria</taxon>
        <taxon>Pseudomonadati</taxon>
        <taxon>Pseudomonadota</taxon>
        <taxon>Alphaproteobacteria</taxon>
        <taxon>Hyphomicrobiales</taxon>
        <taxon>Phyllobacteriaceae</taxon>
        <taxon>Mesorhizobium</taxon>
    </lineage>
</organism>
<protein>
    <submittedName>
        <fullName evidence="1">N-formylglutamate deformylase</fullName>
        <ecNumber evidence="1">3.5.1.68</ecNumber>
    </submittedName>
</protein>
<dbReference type="GO" id="GO:0050129">
    <property type="term" value="F:N-formylglutamate deformylase activity"/>
    <property type="evidence" value="ECO:0007669"/>
    <property type="project" value="UniProtKB-EC"/>
</dbReference>
<dbReference type="Gene3D" id="3.40.630.40">
    <property type="entry name" value="Zn-dependent exopeptidases"/>
    <property type="match status" value="1"/>
</dbReference>
<dbReference type="RefSeq" id="WP_116622319.1">
    <property type="nucleotide sequence ID" value="NZ_QURN01000002.1"/>
</dbReference>
<dbReference type="Pfam" id="PF05013">
    <property type="entry name" value="FGase"/>
    <property type="match status" value="1"/>
</dbReference>
<evidence type="ECO:0000313" key="1">
    <source>
        <dbReference type="EMBL" id="RFC69020.1"/>
    </source>
</evidence>
<keyword evidence="1" id="KW-0378">Hydrolase</keyword>
<keyword evidence="2" id="KW-1185">Reference proteome</keyword>
<evidence type="ECO:0000313" key="2">
    <source>
        <dbReference type="Proteomes" id="UP000262379"/>
    </source>
</evidence>
<dbReference type="SUPFAM" id="SSF53187">
    <property type="entry name" value="Zn-dependent exopeptidases"/>
    <property type="match status" value="1"/>
</dbReference>
<reference evidence="2" key="1">
    <citation type="submission" date="2018-08" db="EMBL/GenBank/DDBJ databases">
        <authorList>
            <person name="Im W.T."/>
        </authorList>
    </citation>
    <scope>NUCLEOTIDE SEQUENCE [LARGE SCALE GENOMIC DNA]</scope>
    <source>
        <strain evidence="2">LA-28</strain>
    </source>
</reference>
<comment type="caution">
    <text evidence="1">The sequence shown here is derived from an EMBL/GenBank/DDBJ whole genome shotgun (WGS) entry which is preliminary data.</text>
</comment>
<dbReference type="EC" id="3.5.1.68" evidence="1"/>
<dbReference type="AlphaFoldDB" id="A0A371XIG6"/>